<dbReference type="PROSITE" id="PS51645">
    <property type="entry name" value="PHR_CRY_ALPHA_BETA"/>
    <property type="match status" value="1"/>
</dbReference>
<dbReference type="GO" id="GO:0003904">
    <property type="term" value="F:deoxyribodipyrimidine photo-lyase activity"/>
    <property type="evidence" value="ECO:0007669"/>
    <property type="project" value="TreeGrafter"/>
</dbReference>
<dbReference type="EMBL" id="CP070499">
    <property type="protein sequence ID" value="QSB13791.1"/>
    <property type="molecule type" value="Genomic_DNA"/>
</dbReference>
<evidence type="ECO:0000313" key="7">
    <source>
        <dbReference type="EMBL" id="QSB13791.1"/>
    </source>
</evidence>
<dbReference type="SUPFAM" id="SSF48173">
    <property type="entry name" value="Cryptochrome/photolyase FAD-binding domain"/>
    <property type="match status" value="1"/>
</dbReference>
<dbReference type="InterPro" id="IPR006050">
    <property type="entry name" value="DNA_photolyase_N"/>
</dbReference>
<dbReference type="SUPFAM" id="SSF52425">
    <property type="entry name" value="Cryptochrome/photolyase, N-terminal domain"/>
    <property type="match status" value="1"/>
</dbReference>
<protein>
    <submittedName>
        <fullName evidence="7">Deoxyribodipyrimidine photo-lyase</fullName>
    </submittedName>
</protein>
<name>A0A895Y8Y3_9ACTN</name>
<dbReference type="InterPro" id="IPR036155">
    <property type="entry name" value="Crypto/Photolyase_N_sf"/>
</dbReference>
<organism evidence="7 8">
    <name type="scientific">Natronosporangium hydrolyticum</name>
    <dbReference type="NCBI Taxonomy" id="2811111"/>
    <lineage>
        <taxon>Bacteria</taxon>
        <taxon>Bacillati</taxon>
        <taxon>Actinomycetota</taxon>
        <taxon>Actinomycetes</taxon>
        <taxon>Micromonosporales</taxon>
        <taxon>Micromonosporaceae</taxon>
        <taxon>Natronosporangium</taxon>
    </lineage>
</organism>
<feature type="domain" description="Photolyase/cryptochrome alpha/beta" evidence="6">
    <location>
        <begin position="6"/>
        <end position="129"/>
    </location>
</feature>
<dbReference type="GO" id="GO:0009416">
    <property type="term" value="P:response to light stimulus"/>
    <property type="evidence" value="ECO:0007669"/>
    <property type="project" value="TreeGrafter"/>
</dbReference>
<dbReference type="Gene3D" id="1.25.40.80">
    <property type="match status" value="1"/>
</dbReference>
<dbReference type="PRINTS" id="PR00147">
    <property type="entry name" value="DNAPHOTLYASE"/>
</dbReference>
<dbReference type="GO" id="GO:0003677">
    <property type="term" value="F:DNA binding"/>
    <property type="evidence" value="ECO:0007669"/>
    <property type="project" value="TreeGrafter"/>
</dbReference>
<dbReference type="PANTHER" id="PTHR11455:SF9">
    <property type="entry name" value="CRYPTOCHROME CIRCADIAN CLOCK 5 ISOFORM X1"/>
    <property type="match status" value="1"/>
</dbReference>
<accession>A0A895Y8Y3</accession>
<evidence type="ECO:0000256" key="2">
    <source>
        <dbReference type="ARBA" id="ARBA00022827"/>
    </source>
</evidence>
<dbReference type="InterPro" id="IPR002081">
    <property type="entry name" value="Cryptochrome/DNA_photolyase_1"/>
</dbReference>
<feature type="binding site" evidence="4">
    <location>
        <begin position="230"/>
        <end position="234"/>
    </location>
    <ligand>
        <name>FAD</name>
        <dbReference type="ChEBI" id="CHEBI:57692"/>
    </ligand>
</feature>
<dbReference type="GO" id="GO:0006139">
    <property type="term" value="P:nucleobase-containing compound metabolic process"/>
    <property type="evidence" value="ECO:0007669"/>
    <property type="project" value="UniProtKB-ARBA"/>
</dbReference>
<evidence type="ECO:0000259" key="6">
    <source>
        <dbReference type="PROSITE" id="PS51645"/>
    </source>
</evidence>
<dbReference type="RefSeq" id="WP_239675899.1">
    <property type="nucleotide sequence ID" value="NZ_CP070499.1"/>
</dbReference>
<evidence type="ECO:0000256" key="1">
    <source>
        <dbReference type="ARBA" id="ARBA00022630"/>
    </source>
</evidence>
<evidence type="ECO:0000256" key="3">
    <source>
        <dbReference type="ARBA" id="ARBA00022991"/>
    </source>
</evidence>
<dbReference type="KEGG" id="nhy:JQS43_19860"/>
<dbReference type="GO" id="GO:0071949">
    <property type="term" value="F:FAD binding"/>
    <property type="evidence" value="ECO:0007669"/>
    <property type="project" value="TreeGrafter"/>
</dbReference>
<proteinExistence type="inferred from homology"/>
<gene>
    <name evidence="7" type="ORF">JQS43_19860</name>
</gene>
<dbReference type="Gene3D" id="1.10.579.10">
    <property type="entry name" value="DNA Cyclobutane Dipyrimidine Photolyase, subunit A, domain 3"/>
    <property type="match status" value="1"/>
</dbReference>
<dbReference type="Proteomes" id="UP000662857">
    <property type="component" value="Chromosome"/>
</dbReference>
<dbReference type="Gene3D" id="3.40.50.620">
    <property type="entry name" value="HUPs"/>
    <property type="match status" value="1"/>
</dbReference>
<feature type="binding site" evidence="4">
    <location>
        <position position="218"/>
    </location>
    <ligand>
        <name>FAD</name>
        <dbReference type="ChEBI" id="CHEBI:57692"/>
    </ligand>
</feature>
<dbReference type="AlphaFoldDB" id="A0A895Y8Y3"/>
<evidence type="ECO:0000256" key="5">
    <source>
        <dbReference type="RuleBase" id="RU004182"/>
    </source>
</evidence>
<dbReference type="InterPro" id="IPR005101">
    <property type="entry name" value="Cryptochr/Photolyase_FAD-bd"/>
</dbReference>
<evidence type="ECO:0000256" key="4">
    <source>
        <dbReference type="PIRSR" id="PIRSR602081-1"/>
    </source>
</evidence>
<dbReference type="PROSITE" id="PS00394">
    <property type="entry name" value="DNA_PHOTOLYASES_1_1"/>
    <property type="match status" value="1"/>
</dbReference>
<dbReference type="Pfam" id="PF03441">
    <property type="entry name" value="FAD_binding_7"/>
    <property type="match status" value="1"/>
</dbReference>
<keyword evidence="2 4" id="KW-0274">FAD</keyword>
<dbReference type="PANTHER" id="PTHR11455">
    <property type="entry name" value="CRYPTOCHROME"/>
    <property type="match status" value="1"/>
</dbReference>
<comment type="similarity">
    <text evidence="5">Belongs to the DNA photolyase family.</text>
</comment>
<keyword evidence="1 4" id="KW-0285">Flavoprotein</keyword>
<keyword evidence="8" id="KW-1185">Reference proteome</keyword>
<sequence>MTREATPAVLLFTRDLRLDDNPALAAAARGPVLPLFVVDPRLPAGENRRHFLAECLTDLRESLRQRGADLLVRRGDPVHEAISLAKQIGAGAIHLAEDVSGYATRRQRRLLTAADSARLTVHLHPGITVVPAGDLVPASGDHYRVFTPYFRAWRQIRWRDPAAAPAALSLPPGAADLPRQEPAAALGRIRATARTLPTGGESAAEAAFRQFGRYAAEYPERQDDLAADRTSRFSAYLHFGALSARRVATSPAMPEALVRQFCWRDFHHQVLAAFPALPWEPYRRRADTPDGVDRGGAAPADADTLAQWREGSTGLPIVDAGMRQLQAEGFLPNRARLITATYLVKRLRGDWRDGAAWYDDQLVDADLANNYGNWQWVAGTGNDTRPHRGFNPLRQASRFDPAGEYVRRWLPELAEVTGPQVHEPWRLPEPVRRGLRYPMLDPATLDPATPRSR</sequence>
<feature type="binding site" evidence="4">
    <location>
        <begin position="364"/>
        <end position="366"/>
    </location>
    <ligand>
        <name>FAD</name>
        <dbReference type="ChEBI" id="CHEBI:57692"/>
    </ligand>
</feature>
<evidence type="ECO:0000313" key="8">
    <source>
        <dbReference type="Proteomes" id="UP000662857"/>
    </source>
</evidence>
<dbReference type="GO" id="GO:0006950">
    <property type="term" value="P:response to stress"/>
    <property type="evidence" value="ECO:0007669"/>
    <property type="project" value="UniProtKB-ARBA"/>
</dbReference>
<reference evidence="7" key="1">
    <citation type="submission" date="2021-02" db="EMBL/GenBank/DDBJ databases">
        <title>Natrosporangium hydrolyticum gen. nov., sp. nov, a haloalkaliphilic actinobacterium from a soda solonchak soil.</title>
        <authorList>
            <person name="Sorokin D.Y."/>
            <person name="Khijniak T.V."/>
            <person name="Zakharycheva A.P."/>
            <person name="Boueva O.V."/>
            <person name="Ariskina E.V."/>
            <person name="Hahnke R.L."/>
            <person name="Bunk B."/>
            <person name="Sproer C."/>
            <person name="Schumann P."/>
            <person name="Evtushenko L.I."/>
            <person name="Kublanov I.V."/>
        </authorList>
    </citation>
    <scope>NUCLEOTIDE SEQUENCE</scope>
    <source>
        <strain evidence="7">DSM 106523</strain>
    </source>
</reference>
<comment type="cofactor">
    <cofactor evidence="4">
        <name>FAD</name>
        <dbReference type="ChEBI" id="CHEBI:57692"/>
    </cofactor>
    <text evidence="4">Binds 1 FAD per subunit.</text>
</comment>
<dbReference type="Pfam" id="PF00875">
    <property type="entry name" value="DNA_photolyase"/>
    <property type="match status" value="1"/>
</dbReference>
<dbReference type="InterPro" id="IPR036134">
    <property type="entry name" value="Crypto/Photolyase_FAD-like_sf"/>
</dbReference>
<dbReference type="InterPro" id="IPR014729">
    <property type="entry name" value="Rossmann-like_a/b/a_fold"/>
</dbReference>
<keyword evidence="3 5" id="KW-0157">Chromophore</keyword>
<dbReference type="InterPro" id="IPR018394">
    <property type="entry name" value="DNA_photolyase_1_CS_C"/>
</dbReference>